<dbReference type="PANTHER" id="PTHR33393">
    <property type="entry name" value="POLYGLUTAMINE SYNTHESIS ACCESSORY PROTEIN RV0574C-RELATED"/>
    <property type="match status" value="1"/>
</dbReference>
<comment type="similarity">
    <text evidence="1">Belongs to the CapA family.</text>
</comment>
<dbReference type="CDD" id="cd07381">
    <property type="entry name" value="MPP_CapA"/>
    <property type="match status" value="1"/>
</dbReference>
<keyword evidence="2" id="KW-0732">Signal</keyword>
<dbReference type="InterPro" id="IPR029052">
    <property type="entry name" value="Metallo-depent_PP-like"/>
</dbReference>
<dbReference type="SUPFAM" id="SSF56300">
    <property type="entry name" value="Metallo-dependent phosphatases"/>
    <property type="match status" value="1"/>
</dbReference>
<reference evidence="5" key="1">
    <citation type="journal article" date="2019" name="Int. J. Syst. Evol. Microbiol.">
        <title>The Global Catalogue of Microorganisms (GCM) 10K type strain sequencing project: providing services to taxonomists for standard genome sequencing and annotation.</title>
        <authorList>
            <consortium name="The Broad Institute Genomics Platform"/>
            <consortium name="The Broad Institute Genome Sequencing Center for Infectious Disease"/>
            <person name="Wu L."/>
            <person name="Ma J."/>
        </authorList>
    </citation>
    <scope>NUCLEOTIDE SEQUENCE [LARGE SCALE GENOMIC DNA]</scope>
    <source>
        <strain evidence="5">JCM 12165</strain>
    </source>
</reference>
<dbReference type="EMBL" id="JBHUCP010000009">
    <property type="protein sequence ID" value="MFD1530695.1"/>
    <property type="molecule type" value="Genomic_DNA"/>
</dbReference>
<proteinExistence type="inferred from homology"/>
<name>A0ABW4FJ87_9PSEU</name>
<accession>A0ABW4FJ87</accession>
<organism evidence="4 5">
    <name type="scientific">Pseudonocardia aurantiaca</name>
    <dbReference type="NCBI Taxonomy" id="75290"/>
    <lineage>
        <taxon>Bacteria</taxon>
        <taxon>Bacillati</taxon>
        <taxon>Actinomycetota</taxon>
        <taxon>Actinomycetes</taxon>
        <taxon>Pseudonocardiales</taxon>
        <taxon>Pseudonocardiaceae</taxon>
        <taxon>Pseudonocardia</taxon>
    </lineage>
</organism>
<dbReference type="SMART" id="SM00854">
    <property type="entry name" value="PGA_cap"/>
    <property type="match status" value="1"/>
</dbReference>
<sequence length="375" mass="39006">MKRNPRLIAVVAAVAAVGTIGAVGASMALTAPQPAVPMTPPVISRDVALGPDGRLSVQFVGDTMLGDAAQPLIDQKGYDWPLQAARDSLVGDFAIAVAESPITTLTLPWSIDKEYSYSTRPEAAGALARAGIDAMTMANNHVFDVGPVGLINTISNLEAAGVSAFGAGPDIERAEQPLLLRSELGTLAVVGMGESFGTRAGPDEPGTVEFSSEAIARGAETARLAGADWVIANVHWGDNYQPINAEQRHWAQQFAEAAYDMVVGSGSHSAQPIEFIGSMPVVYSVGNFVFGSPGRFDDIRVPPIGLAVGVELSAEGPAQLSIRCLQSDNDVVGFQPQPCTPSEAQANLPALHADLTVHGDVGVIPCGCFARRAGE</sequence>
<keyword evidence="5" id="KW-1185">Reference proteome</keyword>
<feature type="signal peptide" evidence="2">
    <location>
        <begin position="1"/>
        <end position="22"/>
    </location>
</feature>
<evidence type="ECO:0000256" key="1">
    <source>
        <dbReference type="ARBA" id="ARBA00005662"/>
    </source>
</evidence>
<evidence type="ECO:0000256" key="2">
    <source>
        <dbReference type="SAM" id="SignalP"/>
    </source>
</evidence>
<dbReference type="InterPro" id="IPR052169">
    <property type="entry name" value="CW_Biosynth-Accessory"/>
</dbReference>
<comment type="caution">
    <text evidence="4">The sequence shown here is derived from an EMBL/GenBank/DDBJ whole genome shotgun (WGS) entry which is preliminary data.</text>
</comment>
<feature type="domain" description="Capsule synthesis protein CapA" evidence="3">
    <location>
        <begin position="56"/>
        <end position="292"/>
    </location>
</feature>
<dbReference type="PANTHER" id="PTHR33393:SF13">
    <property type="entry name" value="PGA BIOSYNTHESIS PROTEIN CAPA"/>
    <property type="match status" value="1"/>
</dbReference>
<dbReference type="Pfam" id="PF09587">
    <property type="entry name" value="PGA_cap"/>
    <property type="match status" value="1"/>
</dbReference>
<dbReference type="InterPro" id="IPR019079">
    <property type="entry name" value="Capsule_synth_CapA"/>
</dbReference>
<evidence type="ECO:0000313" key="4">
    <source>
        <dbReference type="EMBL" id="MFD1530695.1"/>
    </source>
</evidence>
<dbReference type="Gene3D" id="3.60.21.10">
    <property type="match status" value="1"/>
</dbReference>
<evidence type="ECO:0000259" key="3">
    <source>
        <dbReference type="SMART" id="SM00854"/>
    </source>
</evidence>
<dbReference type="RefSeq" id="WP_343970338.1">
    <property type="nucleotide sequence ID" value="NZ_BAAAJG010000002.1"/>
</dbReference>
<feature type="chain" id="PRO_5046793779" evidence="2">
    <location>
        <begin position="23"/>
        <end position="375"/>
    </location>
</feature>
<protein>
    <submittedName>
        <fullName evidence="4">CapA family protein</fullName>
    </submittedName>
</protein>
<gene>
    <name evidence="4" type="ORF">ACFSCY_14705</name>
</gene>
<evidence type="ECO:0000313" key="5">
    <source>
        <dbReference type="Proteomes" id="UP001597145"/>
    </source>
</evidence>
<dbReference type="Proteomes" id="UP001597145">
    <property type="component" value="Unassembled WGS sequence"/>
</dbReference>